<keyword evidence="1 8" id="KW-0808">Transferase</keyword>
<dbReference type="InterPro" id="IPR045865">
    <property type="entry name" value="ACT-like_dom_sf"/>
</dbReference>
<feature type="domain" description="ACT" evidence="9">
    <location>
        <begin position="859"/>
        <end position="928"/>
    </location>
</feature>
<evidence type="ECO:0000256" key="8">
    <source>
        <dbReference type="HAMAP-Rule" id="MF_00277"/>
    </source>
</evidence>
<dbReference type="RefSeq" id="WP_066892623.1">
    <property type="nucleotide sequence ID" value="NZ_LZDN01000006.1"/>
</dbReference>
<dbReference type="NCBIfam" id="TIGR01693">
    <property type="entry name" value="UTase_glnD"/>
    <property type="match status" value="1"/>
</dbReference>
<dbReference type="SMART" id="SM00471">
    <property type="entry name" value="HDc"/>
    <property type="match status" value="1"/>
</dbReference>
<dbReference type="PROSITE" id="PS51831">
    <property type="entry name" value="HD"/>
    <property type="match status" value="1"/>
</dbReference>
<comment type="catalytic activity">
    <reaction evidence="8">
        <text>[protein-PII]-uridylyl-L-tyrosine + H2O = [protein-PII]-L-tyrosine + UMP + H(+)</text>
        <dbReference type="Rhea" id="RHEA:48600"/>
        <dbReference type="Rhea" id="RHEA-COMP:12147"/>
        <dbReference type="Rhea" id="RHEA-COMP:12148"/>
        <dbReference type="ChEBI" id="CHEBI:15377"/>
        <dbReference type="ChEBI" id="CHEBI:15378"/>
        <dbReference type="ChEBI" id="CHEBI:46858"/>
        <dbReference type="ChEBI" id="CHEBI:57865"/>
        <dbReference type="ChEBI" id="CHEBI:90602"/>
    </reaction>
</comment>
<dbReference type="SUPFAM" id="SSF55021">
    <property type="entry name" value="ACT-like"/>
    <property type="match status" value="1"/>
</dbReference>
<dbReference type="Pfam" id="PF01966">
    <property type="entry name" value="HD"/>
    <property type="match status" value="1"/>
</dbReference>
<comment type="caution">
    <text evidence="11">The sequence shown here is derived from an EMBL/GenBank/DDBJ whole genome shotgun (WGS) entry which is preliminary data.</text>
</comment>
<comment type="caution">
    <text evidence="8">Lacks conserved residue(s) required for the propagation of feature annotation.</text>
</comment>
<comment type="catalytic activity">
    <reaction evidence="7">
        <text>guanosine 3',5'-bis(diphosphate) + H2O = GDP + diphosphate + H(+)</text>
        <dbReference type="Rhea" id="RHEA:14253"/>
        <dbReference type="ChEBI" id="CHEBI:15377"/>
        <dbReference type="ChEBI" id="CHEBI:15378"/>
        <dbReference type="ChEBI" id="CHEBI:33019"/>
        <dbReference type="ChEBI" id="CHEBI:58189"/>
        <dbReference type="ChEBI" id="CHEBI:77828"/>
        <dbReference type="EC" id="3.1.7.2"/>
    </reaction>
</comment>
<dbReference type="InterPro" id="IPR010043">
    <property type="entry name" value="UTase/UR"/>
</dbReference>
<evidence type="ECO:0000256" key="3">
    <source>
        <dbReference type="ARBA" id="ARBA00022737"/>
    </source>
</evidence>
<evidence type="ECO:0000256" key="1">
    <source>
        <dbReference type="ARBA" id="ARBA00022679"/>
    </source>
</evidence>
<dbReference type="EMBL" id="LZDN01000006">
    <property type="protein sequence ID" value="OBX51423.1"/>
    <property type="molecule type" value="Genomic_DNA"/>
</dbReference>
<keyword evidence="4 8" id="KW-0378">Hydrolase</keyword>
<evidence type="ECO:0000256" key="6">
    <source>
        <dbReference type="ARBA" id="ARBA00023268"/>
    </source>
</evidence>
<comment type="catalytic activity">
    <reaction evidence="8">
        <text>[protein-PII]-L-tyrosine + UTP = [protein-PII]-uridylyl-L-tyrosine + diphosphate</text>
        <dbReference type="Rhea" id="RHEA:13673"/>
        <dbReference type="Rhea" id="RHEA-COMP:12147"/>
        <dbReference type="Rhea" id="RHEA-COMP:12148"/>
        <dbReference type="ChEBI" id="CHEBI:33019"/>
        <dbReference type="ChEBI" id="CHEBI:46398"/>
        <dbReference type="ChEBI" id="CHEBI:46858"/>
        <dbReference type="ChEBI" id="CHEBI:90602"/>
        <dbReference type="EC" id="2.7.7.59"/>
    </reaction>
</comment>
<comment type="cofactor">
    <cofactor evidence="8">
        <name>Mg(2+)</name>
        <dbReference type="ChEBI" id="CHEBI:18420"/>
    </cofactor>
</comment>
<comment type="similarity">
    <text evidence="8">Belongs to the GlnD family.</text>
</comment>
<proteinExistence type="inferred from homology"/>
<evidence type="ECO:0000313" key="12">
    <source>
        <dbReference type="Proteomes" id="UP000092671"/>
    </source>
</evidence>
<dbReference type="Pfam" id="PF08335">
    <property type="entry name" value="GlnD_UR_UTase"/>
    <property type="match status" value="1"/>
</dbReference>
<dbReference type="Proteomes" id="UP000092671">
    <property type="component" value="Unassembled WGS sequence"/>
</dbReference>
<keyword evidence="5 8" id="KW-0460">Magnesium</keyword>
<evidence type="ECO:0000256" key="7">
    <source>
        <dbReference type="ARBA" id="ARBA00047968"/>
    </source>
</evidence>
<dbReference type="GO" id="GO:0008773">
    <property type="term" value="F:[protein-PII] uridylyltransferase activity"/>
    <property type="evidence" value="ECO:0007669"/>
    <property type="project" value="UniProtKB-UniRule"/>
</dbReference>
<dbReference type="InterPro" id="IPR006674">
    <property type="entry name" value="HD_domain"/>
</dbReference>
<dbReference type="InterPro" id="IPR043519">
    <property type="entry name" value="NT_sf"/>
</dbReference>
<evidence type="ECO:0000259" key="9">
    <source>
        <dbReference type="PROSITE" id="PS51671"/>
    </source>
</evidence>
<evidence type="ECO:0000313" key="11">
    <source>
        <dbReference type="EMBL" id="OBX51423.1"/>
    </source>
</evidence>
<dbReference type="GO" id="GO:0008893">
    <property type="term" value="F:guanosine-3',5'-bis(diphosphate) 3'-diphosphatase activity"/>
    <property type="evidence" value="ECO:0007669"/>
    <property type="project" value="UniProtKB-EC"/>
</dbReference>
<comment type="activity regulation">
    <text evidence="8">Uridylyltransferase (UTase) activity is inhibited by glutamine, while glutamine activates uridylyl-removing (UR) activity.</text>
</comment>
<keyword evidence="3" id="KW-0677">Repeat</keyword>
<protein>
    <recommendedName>
        <fullName evidence="8">Bifunctional uridylyltransferase/uridylyl-removing enzyme</fullName>
        <shortName evidence="8">UTase/UR</shortName>
    </recommendedName>
    <alternativeName>
        <fullName evidence="8">Bifunctional [protein-PII] modification enzyme</fullName>
    </alternativeName>
    <alternativeName>
        <fullName evidence="8">Bifunctional nitrogen sensor protein</fullName>
    </alternativeName>
    <domain>
        <recommendedName>
            <fullName evidence="8">[Protein-PII] uridylyltransferase</fullName>
            <shortName evidence="8">PII uridylyltransferase</shortName>
            <shortName evidence="8">UTase</shortName>
            <ecNumber evidence="8">2.7.7.59</ecNumber>
        </recommendedName>
    </domain>
    <domain>
        <recommendedName>
            <fullName evidence="8">[Protein-PII]-UMP uridylyl-removing enzyme</fullName>
            <shortName evidence="8">UR</shortName>
            <ecNumber evidence="8">3.1.4.-</ecNumber>
        </recommendedName>
    </domain>
</protein>
<dbReference type="EC" id="2.7.7.59" evidence="8"/>
<dbReference type="AlphaFoldDB" id="A0A1B8PKD1"/>
<comment type="function">
    <text evidence="8">Modifies, by uridylylation and deuridylylation, the PII regulatory proteins (GlnB and homologs), in response to the nitrogen status of the cell that GlnD senses through the glutamine level. Under low glutamine levels, catalyzes the conversion of the PII proteins and UTP to PII-UMP and PPi, while under higher glutamine levels, GlnD hydrolyzes PII-UMP to PII and UMP (deuridylylation). Thus, controls uridylylation state and activity of the PII proteins, and plays an important role in the regulation of nitrogen metabolism.</text>
</comment>
<sequence>MTQFNLPTLPPLPPYSCTAYKTYLTELNASIDHKICKQGMDATDTIELHIALRVQAVDSMLISMFKGLFGADSGLALFAIGGYGRGELFPASDIDILILGDDTSNHQAKIEAFVASLWDIGIEPAISVRTVRDTMTAVTDHTVATALLEARFLVGNDTLTKIPILAVKGAWTAKAFFDVKMSESRIRYLAHNATEYNLEPNIKTAPGALRDLHTVLWLGKFYFDTIHSFYDLVEVGFLSPDEYATLESAKRFLWCLRHHLHTHVARHDDRLLFERQRAIAISMGLAYAHDDNHQITHALEQLMRIYYRHAMTIASLCELLCAYFNENYLNPHLITTPINEKFYVITEQANPIDSSLHQDGLARDVLIRQGKLPTCDPKIAVYEPDAFDKNPALLLHIFLIMGQQGIKKISANTLRAIYLATPLIDDNYRQHPTHQALFLANLQEPNHLFHRLRLMKRFGVLGSYLPAFGKIMGLMQYDLFHRYTVDAHTLLLIRILHRFGELSNDIHQQKFDLVSQIYQQIHRKDILVIAALFHDIAKGRGGNHSQLGAVDVYEFCKSHAMTESDSQFASWLVREHLTMSLTAQKQDILDPNVIADFARFVGSVSRLNHLYVLTVADMNATNSELWNSWRASLLKQLYISTRRVLNLGMGIVDKDVYITARKSRAQALLSDIEPTTLHALWNELGDEYFLKHKKLDIAWQSRIILEQKSAIKDARPIIAIRPHTDLALDAIWLFICTPDRDDLFAISVGVLDRFGLSVLDATIVSATIDGVPSALDSYVLIDRFATRDEHGTLMSDFLHPSNRRDELMSELHQALTNNTPSCQMVGANFGFNPTLKHFNVPTQIHIEHATSLAHLGHHALSLITKDRPALLAKIGQVFSKLGMAVHGARITTLGERAEDIFYLSDKDGGLLDDDTIQSLKVALIEILQ</sequence>
<dbReference type="InterPro" id="IPR002934">
    <property type="entry name" value="Polymerase_NTP_transf_dom"/>
</dbReference>
<dbReference type="SUPFAM" id="SSF81301">
    <property type="entry name" value="Nucleotidyltransferase"/>
    <property type="match status" value="1"/>
</dbReference>
<dbReference type="PIRSF" id="PIRSF006288">
    <property type="entry name" value="PII_uridyltransf"/>
    <property type="match status" value="1"/>
</dbReference>
<dbReference type="SUPFAM" id="SSF109604">
    <property type="entry name" value="HD-domain/PDEase-like"/>
    <property type="match status" value="1"/>
</dbReference>
<dbReference type="CDD" id="cd04899">
    <property type="entry name" value="ACT_ACR-UUR-like_2"/>
    <property type="match status" value="1"/>
</dbReference>
<dbReference type="OrthoDB" id="9758038at2"/>
<accession>A0A1B8PKD1</accession>
<evidence type="ECO:0000259" key="10">
    <source>
        <dbReference type="PROSITE" id="PS51831"/>
    </source>
</evidence>
<dbReference type="InterPro" id="IPR003607">
    <property type="entry name" value="HD/PDEase_dom"/>
</dbReference>
<dbReference type="PROSITE" id="PS51671">
    <property type="entry name" value="ACT"/>
    <property type="match status" value="1"/>
</dbReference>
<dbReference type="InterPro" id="IPR002912">
    <property type="entry name" value="ACT_dom"/>
</dbReference>
<dbReference type="SUPFAM" id="SSF81593">
    <property type="entry name" value="Nucleotidyltransferase substrate binding subunit/domain"/>
    <property type="match status" value="1"/>
</dbReference>
<reference evidence="11 12" key="1">
    <citation type="submission" date="2016-06" db="EMBL/GenBank/DDBJ databases">
        <title>Draft genome of Moraxella nonliquefaciens CCUG 60284.</title>
        <authorList>
            <person name="Salva-Serra F."/>
            <person name="Engstrom-Jakobsson H."/>
            <person name="Thorell K."/>
            <person name="Gonzales-Siles L."/>
            <person name="Karlsson R."/>
            <person name="Boulund F."/>
            <person name="Engstrand L."/>
            <person name="Kristiansson E."/>
            <person name="Moore E."/>
        </authorList>
    </citation>
    <scope>NUCLEOTIDE SEQUENCE [LARGE SCALE GENOMIC DNA]</scope>
    <source>
        <strain evidence="11 12">CCUG 60284</strain>
    </source>
</reference>
<dbReference type="PANTHER" id="PTHR47320:SF1">
    <property type="entry name" value="BIFUNCTIONAL URIDYLYLTRANSFERASE_URIDYLYL-REMOVING ENZYME"/>
    <property type="match status" value="1"/>
</dbReference>
<dbReference type="PANTHER" id="PTHR47320">
    <property type="entry name" value="BIFUNCTIONAL URIDYLYLTRANSFERASE/URIDYLYL-REMOVING ENZYME"/>
    <property type="match status" value="1"/>
</dbReference>
<dbReference type="CDD" id="cd05401">
    <property type="entry name" value="NT_GlnE_GlnD_like"/>
    <property type="match status" value="1"/>
</dbReference>
<evidence type="ECO:0000256" key="4">
    <source>
        <dbReference type="ARBA" id="ARBA00022801"/>
    </source>
</evidence>
<dbReference type="HAMAP" id="MF_00277">
    <property type="entry name" value="PII_uridylyl_transf"/>
    <property type="match status" value="1"/>
</dbReference>
<dbReference type="Pfam" id="PF01909">
    <property type="entry name" value="NTP_transf_2"/>
    <property type="match status" value="1"/>
</dbReference>
<dbReference type="EC" id="3.1.4.-" evidence="8"/>
<name>A0A1B8PKD1_MORNO</name>
<dbReference type="CDD" id="cd04900">
    <property type="entry name" value="ACT_UUR-like_1"/>
    <property type="match status" value="1"/>
</dbReference>
<gene>
    <name evidence="8" type="primary">glnD</name>
    <name evidence="11" type="ORF">A9Z60_07485</name>
</gene>
<dbReference type="GO" id="GO:0006808">
    <property type="term" value="P:regulation of nitrogen utilization"/>
    <property type="evidence" value="ECO:0007669"/>
    <property type="project" value="UniProtKB-UniRule"/>
</dbReference>
<keyword evidence="2 8" id="KW-0548">Nucleotidyltransferase</keyword>
<evidence type="ECO:0000256" key="2">
    <source>
        <dbReference type="ARBA" id="ARBA00022695"/>
    </source>
</evidence>
<dbReference type="InterPro" id="IPR013546">
    <property type="entry name" value="PII_UdlTrfase/GS_AdlTrfase"/>
</dbReference>
<feature type="domain" description="HD" evidence="10">
    <location>
        <begin position="485"/>
        <end position="610"/>
    </location>
</feature>
<feature type="region of interest" description="Uridylyltransferase" evidence="8">
    <location>
        <begin position="1"/>
        <end position="351"/>
    </location>
</feature>
<keyword evidence="6 8" id="KW-0511">Multifunctional enzyme</keyword>
<comment type="domain">
    <text evidence="8">Has four distinct domains: an N-terminal nucleotidyltransferase (NT) domain responsible for UTase activity, a central HD domain that encodes UR activity, and two C-terminal ACT domains that seem to have a role in glutamine sensing.</text>
</comment>
<evidence type="ECO:0000256" key="5">
    <source>
        <dbReference type="ARBA" id="ARBA00022842"/>
    </source>
</evidence>
<organism evidence="11 12">
    <name type="scientific">Moraxella nonliquefaciens</name>
    <dbReference type="NCBI Taxonomy" id="478"/>
    <lineage>
        <taxon>Bacteria</taxon>
        <taxon>Pseudomonadati</taxon>
        <taxon>Pseudomonadota</taxon>
        <taxon>Gammaproteobacteria</taxon>
        <taxon>Moraxellales</taxon>
        <taxon>Moraxellaceae</taxon>
        <taxon>Moraxella</taxon>
    </lineage>
</organism>
<dbReference type="GO" id="GO:0008081">
    <property type="term" value="F:phosphoric diester hydrolase activity"/>
    <property type="evidence" value="ECO:0007669"/>
    <property type="project" value="UniProtKB-UniRule"/>
</dbReference>